<comment type="subcellular location">
    <subcellularLocation>
        <location evidence="1">Cell envelope</location>
    </subcellularLocation>
</comment>
<dbReference type="PANTHER" id="PTHR46847:SF1">
    <property type="entry name" value="D-ALLOSE-BINDING PERIPLASMIC PROTEIN-RELATED"/>
    <property type="match status" value="1"/>
</dbReference>
<dbReference type="Pfam" id="PF13407">
    <property type="entry name" value="Peripla_BP_4"/>
    <property type="match status" value="1"/>
</dbReference>
<accession>A0A5Q3BKD6</accession>
<reference evidence="6 7" key="1">
    <citation type="submission" date="2019-06" db="EMBL/GenBank/DDBJ databases">
        <title>Genome sequence analysis of &gt;100 Bacillus licheniformis strains suggests intrinsic resistance to this species.</title>
        <authorList>
            <person name="Wels M."/>
            <person name="Siezen R.J."/>
            <person name="Johansen E."/>
            <person name="Stuer-Lauridsen B."/>
            <person name="Bjerre K."/>
            <person name="Nielsen B.K.K."/>
        </authorList>
    </citation>
    <scope>NUCLEOTIDE SEQUENCE [LARGE SCALE GENOMIC DNA]</scope>
    <source>
        <strain evidence="6 7">BAC-16736</strain>
    </source>
</reference>
<dbReference type="InterPro" id="IPR028082">
    <property type="entry name" value="Peripla_BP_I"/>
</dbReference>
<dbReference type="EMBL" id="CP065647">
    <property type="protein sequence ID" value="QPR72942.1"/>
    <property type="molecule type" value="Genomic_DNA"/>
</dbReference>
<dbReference type="EMBL" id="NILC01000016">
    <property type="protein sequence ID" value="TWL30080.1"/>
    <property type="molecule type" value="Genomic_DNA"/>
</dbReference>
<evidence type="ECO:0000256" key="2">
    <source>
        <dbReference type="ARBA" id="ARBA00007639"/>
    </source>
</evidence>
<dbReference type="GO" id="GO:0030313">
    <property type="term" value="C:cell envelope"/>
    <property type="evidence" value="ECO:0007669"/>
    <property type="project" value="UniProtKB-SubCell"/>
</dbReference>
<dbReference type="GeneID" id="92858600"/>
<protein>
    <submittedName>
        <fullName evidence="6">D-allose-binding periplasmic protein</fullName>
    </submittedName>
    <submittedName>
        <fullName evidence="5">Substrate-binding domain-containing protein</fullName>
    </submittedName>
</protein>
<dbReference type="Gene3D" id="3.40.50.2300">
    <property type="match status" value="2"/>
</dbReference>
<evidence type="ECO:0000313" key="7">
    <source>
        <dbReference type="Proteomes" id="UP000435910"/>
    </source>
</evidence>
<reference evidence="5 8" key="2">
    <citation type="submission" date="2020-12" db="EMBL/GenBank/DDBJ databases">
        <title>FDA dAtabase for Regulatory Grade micrObial Sequences (FDA-ARGOS): Supporting development and validation of Infectious Disease Dx tests.</title>
        <authorList>
            <person name="Nelson B."/>
            <person name="Plummer A."/>
            <person name="Tallon L."/>
            <person name="Sadzewicz L."/>
            <person name="Zhao X."/>
            <person name="Boylan J."/>
            <person name="Ott S."/>
            <person name="Bowen H."/>
            <person name="Vavikolanu K."/>
            <person name="Mehta A."/>
            <person name="Aluvathingal J."/>
            <person name="Nadendla S."/>
            <person name="Myers T."/>
            <person name="Yan Y."/>
            <person name="Sichtig H."/>
        </authorList>
    </citation>
    <scope>NUCLEOTIDE SEQUENCE [LARGE SCALE GENOMIC DNA]</scope>
    <source>
        <strain evidence="5 8">FDAARGOS_923</strain>
    </source>
</reference>
<evidence type="ECO:0000313" key="8">
    <source>
        <dbReference type="Proteomes" id="UP000595038"/>
    </source>
</evidence>
<dbReference type="Proteomes" id="UP000435910">
    <property type="component" value="Unassembled WGS sequence"/>
</dbReference>
<evidence type="ECO:0000313" key="6">
    <source>
        <dbReference type="EMBL" id="TWL30080.1"/>
    </source>
</evidence>
<dbReference type="RefSeq" id="WP_003178894.1">
    <property type="nucleotide sequence ID" value="NZ_BEXU01000001.1"/>
</dbReference>
<organism evidence="6 7">
    <name type="scientific">Bacillus licheniformis</name>
    <dbReference type="NCBI Taxonomy" id="1402"/>
    <lineage>
        <taxon>Bacteria</taxon>
        <taxon>Bacillati</taxon>
        <taxon>Bacillota</taxon>
        <taxon>Bacilli</taxon>
        <taxon>Bacillales</taxon>
        <taxon>Bacillaceae</taxon>
        <taxon>Bacillus</taxon>
    </lineage>
</organism>
<sequence>MKKLLVVYAVMLCLFFLYVYDYSRGDKAGSAEESRRPAAAGSLSEKYVMVTFQSGIEYWKSGLKGFEDAAQLFNVSVEYRGAAHYDVHEQTTVLEQVIAKKPAGIAVSAINPKALNPVIDKAHEQGIPIVLFDSDAPLSKASTYIGTNNMEAGAVAARRMAEFLNGKGETAVITQPQQYNHQERTKGFEQTIKQKYPNMKVAAVLDGKGDELTSKKEAAKILEENPSIKGIFTTEANGASGVARAVKEAGLEGEVCIIGFDKDKKTLDGIKNGSISATMSQDTWQMGYWSLHMLFFSNHHLKHERPLPAAIDTGITIITKENVAAYYAND</sequence>
<dbReference type="OMA" id="DNIELRY"/>
<name>A0A5Q3BKD6_BACLI</name>
<dbReference type="CDD" id="cd19969">
    <property type="entry name" value="PBP1_ABC_sugar_binding-like"/>
    <property type="match status" value="1"/>
</dbReference>
<dbReference type="PANTHER" id="PTHR46847">
    <property type="entry name" value="D-ALLOSE-BINDING PERIPLASMIC PROTEIN-RELATED"/>
    <property type="match status" value="1"/>
</dbReference>
<dbReference type="InterPro" id="IPR025997">
    <property type="entry name" value="SBP_2_dom"/>
</dbReference>
<feature type="domain" description="Periplasmic binding protein" evidence="4">
    <location>
        <begin position="49"/>
        <end position="294"/>
    </location>
</feature>
<evidence type="ECO:0000256" key="1">
    <source>
        <dbReference type="ARBA" id="ARBA00004196"/>
    </source>
</evidence>
<dbReference type="SUPFAM" id="SSF53822">
    <property type="entry name" value="Periplasmic binding protein-like I"/>
    <property type="match status" value="1"/>
</dbReference>
<dbReference type="Proteomes" id="UP000595038">
    <property type="component" value="Chromosome"/>
</dbReference>
<comment type="similarity">
    <text evidence="2">Belongs to the bacterial solute-binding protein 2 family.</text>
</comment>
<evidence type="ECO:0000313" key="5">
    <source>
        <dbReference type="EMBL" id="QPR72942.1"/>
    </source>
</evidence>
<evidence type="ECO:0000256" key="3">
    <source>
        <dbReference type="ARBA" id="ARBA00022729"/>
    </source>
</evidence>
<proteinExistence type="inferred from homology"/>
<gene>
    <name evidence="6" type="ORF">CHCC16736_3630</name>
    <name evidence="5" type="ORF">I6G80_01035</name>
</gene>
<dbReference type="AlphaFoldDB" id="A0A5Q3BKD6"/>
<keyword evidence="3" id="KW-0732">Signal</keyword>
<evidence type="ECO:0000259" key="4">
    <source>
        <dbReference type="Pfam" id="PF13407"/>
    </source>
</evidence>
<dbReference type="GO" id="GO:0030246">
    <property type="term" value="F:carbohydrate binding"/>
    <property type="evidence" value="ECO:0007669"/>
    <property type="project" value="UniProtKB-ARBA"/>
</dbReference>